<proteinExistence type="predicted"/>
<evidence type="ECO:0000313" key="2">
    <source>
        <dbReference type="Proteomes" id="UP001497680"/>
    </source>
</evidence>
<evidence type="ECO:0000313" key="1">
    <source>
        <dbReference type="EMBL" id="KAI6080083.1"/>
    </source>
</evidence>
<name>A0ACC0CHZ0_9PEZI</name>
<accession>A0ACC0CHZ0</accession>
<reference evidence="1 2" key="1">
    <citation type="journal article" date="2022" name="New Phytol.">
        <title>Ecological generalism drives hyperdiversity of secondary metabolite gene clusters in xylarialean endophytes.</title>
        <authorList>
            <person name="Franco M.E.E."/>
            <person name="Wisecaver J.H."/>
            <person name="Arnold A.E."/>
            <person name="Ju Y.M."/>
            <person name="Slot J.C."/>
            <person name="Ahrendt S."/>
            <person name="Moore L.P."/>
            <person name="Eastman K.E."/>
            <person name="Scott K."/>
            <person name="Konkel Z."/>
            <person name="Mondo S.J."/>
            <person name="Kuo A."/>
            <person name="Hayes R.D."/>
            <person name="Haridas S."/>
            <person name="Andreopoulos B."/>
            <person name="Riley R."/>
            <person name="LaButti K."/>
            <person name="Pangilinan J."/>
            <person name="Lipzen A."/>
            <person name="Amirebrahimi M."/>
            <person name="Yan J."/>
            <person name="Adam C."/>
            <person name="Keymanesh K."/>
            <person name="Ng V."/>
            <person name="Louie K."/>
            <person name="Northen T."/>
            <person name="Drula E."/>
            <person name="Henrissat B."/>
            <person name="Hsieh H.M."/>
            <person name="Youens-Clark K."/>
            <person name="Lutzoni F."/>
            <person name="Miadlikowska J."/>
            <person name="Eastwood D.C."/>
            <person name="Hamelin R.C."/>
            <person name="Grigoriev I.V."/>
            <person name="U'Ren J.M."/>
        </authorList>
    </citation>
    <scope>NUCLEOTIDE SEQUENCE [LARGE SCALE GENOMIC DNA]</scope>
    <source>
        <strain evidence="1 2">ER1909</strain>
    </source>
</reference>
<gene>
    <name evidence="1" type="ORF">F4821DRAFT_266250</name>
</gene>
<organism evidence="1 2">
    <name type="scientific">Hypoxylon rubiginosum</name>
    <dbReference type="NCBI Taxonomy" id="110542"/>
    <lineage>
        <taxon>Eukaryota</taxon>
        <taxon>Fungi</taxon>
        <taxon>Dikarya</taxon>
        <taxon>Ascomycota</taxon>
        <taxon>Pezizomycotina</taxon>
        <taxon>Sordariomycetes</taxon>
        <taxon>Xylariomycetidae</taxon>
        <taxon>Xylariales</taxon>
        <taxon>Hypoxylaceae</taxon>
        <taxon>Hypoxylon</taxon>
    </lineage>
</organism>
<comment type="caution">
    <text evidence="1">The sequence shown here is derived from an EMBL/GenBank/DDBJ whole genome shotgun (WGS) entry which is preliminary data.</text>
</comment>
<keyword evidence="2" id="KW-1185">Reference proteome</keyword>
<feature type="non-terminal residue" evidence="1">
    <location>
        <position position="161"/>
    </location>
</feature>
<dbReference type="Proteomes" id="UP001497680">
    <property type="component" value="Unassembled WGS sequence"/>
</dbReference>
<dbReference type="EMBL" id="MU394548">
    <property type="protein sequence ID" value="KAI6080083.1"/>
    <property type="molecule type" value="Genomic_DNA"/>
</dbReference>
<sequence length="161" mass="18260">MSGGNMVMRDNPVSWSKMSESSYTVFNDDQNSTAEVDYITIAVGSETVPFVVDRKLLETKAPRLASVLSQNEYLDQRIRPKVFGIFVVWLHGIRPLDLSLSTSPTDWVELYLYAAAHDISVLQDGVMDIVQDLYQQCDSLSVSRRLVDMIFEADVDFKKTR</sequence>
<protein>
    <submittedName>
        <fullName evidence="1">Uncharacterized protein</fullName>
    </submittedName>
</protein>